<evidence type="ECO:0000256" key="6">
    <source>
        <dbReference type="ARBA" id="ARBA00023014"/>
    </source>
</evidence>
<keyword evidence="5" id="KW-0408">Iron</keyword>
<dbReference type="PANTHER" id="PTHR30544">
    <property type="entry name" value="23S RRNA METHYLTRANSFERASE"/>
    <property type="match status" value="1"/>
</dbReference>
<sequence>MRRIYSKLDKSVNFILPNMLECRNVRRADDYVAVYVSSHTGCKMGCGQCWLTNTKQTSFHHATIDEYDQQLNIVLDHAKSIDGSNSDKVRVNINFMARGEALANRYVVNQYKVLHDTLQLTVDKYNYKCMKINISTIMPTVIRDRSLTNIFGNNPVNIYYSLYSINDKFRKKWIPNAMPWGLALDKLRSFQEVTNNTVVFHFALIEGENDDLTDVKNMAQVIKNLDFKKTKFNLVRFNPHPTINYREPPVEKLHDIFEILRSVCLDTEITTHQSRIIDRVGYDAYTSCGTFPEDKDL</sequence>
<dbReference type="GO" id="GO:0032259">
    <property type="term" value="P:methylation"/>
    <property type="evidence" value="ECO:0007669"/>
    <property type="project" value="UniProtKB-KW"/>
</dbReference>
<protein>
    <submittedName>
        <fullName evidence="8">Fe-S-cluster redox enzyme/ribosomal RNA large subunit methyltransferase</fullName>
    </submittedName>
</protein>
<evidence type="ECO:0000256" key="3">
    <source>
        <dbReference type="ARBA" id="ARBA00022691"/>
    </source>
</evidence>
<dbReference type="Gene3D" id="3.20.20.70">
    <property type="entry name" value="Aldolase class I"/>
    <property type="match status" value="1"/>
</dbReference>
<dbReference type="RefSeq" id="YP_010842146.1">
    <property type="nucleotide sequence ID" value="NC_079139.1"/>
</dbReference>
<feature type="domain" description="Radical SAM core" evidence="7">
    <location>
        <begin position="28"/>
        <end position="279"/>
    </location>
</feature>
<evidence type="ECO:0000313" key="8">
    <source>
        <dbReference type="EMBL" id="BCS83538.1"/>
    </source>
</evidence>
<accession>A0ABM7NTM9</accession>
<evidence type="ECO:0000256" key="4">
    <source>
        <dbReference type="ARBA" id="ARBA00022723"/>
    </source>
</evidence>
<evidence type="ECO:0000256" key="5">
    <source>
        <dbReference type="ARBA" id="ARBA00023004"/>
    </source>
</evidence>
<dbReference type="Proteomes" id="UP001321479">
    <property type="component" value="Segment"/>
</dbReference>
<evidence type="ECO:0000259" key="7">
    <source>
        <dbReference type="PROSITE" id="PS51918"/>
    </source>
</evidence>
<dbReference type="InterPro" id="IPR058240">
    <property type="entry name" value="rSAM_sf"/>
</dbReference>
<evidence type="ECO:0000256" key="1">
    <source>
        <dbReference type="ARBA" id="ARBA00001966"/>
    </source>
</evidence>
<dbReference type="PROSITE" id="PS51918">
    <property type="entry name" value="RADICAL_SAM"/>
    <property type="match status" value="1"/>
</dbReference>
<name>A0ABM7NTM9_9VIRU</name>
<reference evidence="8 9" key="1">
    <citation type="submission" date="2021-02" db="EMBL/GenBank/DDBJ databases">
        <title>Cotonvirus japonicus, which uses Golgi apparatus of host cells for its virion factory, phylogenetically links tailed tupanvirus and icosahedral mimivirus.</title>
        <authorList>
            <person name="Takahashi H."/>
            <person name="Fukaya S."/>
            <person name="Song C."/>
            <person name="Murata K."/>
            <person name="Takemura M."/>
        </authorList>
    </citation>
    <scope>NUCLEOTIDE SEQUENCE [LARGE SCALE GENOMIC DNA]</scope>
</reference>
<dbReference type="PANTHER" id="PTHR30544:SF5">
    <property type="entry name" value="RADICAL SAM CORE DOMAIN-CONTAINING PROTEIN"/>
    <property type="match status" value="1"/>
</dbReference>
<dbReference type="InterPro" id="IPR007197">
    <property type="entry name" value="rSAM"/>
</dbReference>
<keyword evidence="6" id="KW-0411">Iron-sulfur</keyword>
<keyword evidence="8" id="KW-0489">Methyltransferase</keyword>
<evidence type="ECO:0000313" key="9">
    <source>
        <dbReference type="Proteomes" id="UP001321479"/>
    </source>
</evidence>
<dbReference type="GeneID" id="80558743"/>
<keyword evidence="8" id="KW-0808">Transferase</keyword>
<keyword evidence="2" id="KW-0004">4Fe-4S</keyword>
<dbReference type="SUPFAM" id="SSF102114">
    <property type="entry name" value="Radical SAM enzymes"/>
    <property type="match status" value="1"/>
</dbReference>
<keyword evidence="4" id="KW-0479">Metal-binding</keyword>
<dbReference type="GO" id="GO:0008168">
    <property type="term" value="F:methyltransferase activity"/>
    <property type="evidence" value="ECO:0007669"/>
    <property type="project" value="UniProtKB-KW"/>
</dbReference>
<evidence type="ECO:0000256" key="2">
    <source>
        <dbReference type="ARBA" id="ARBA00022485"/>
    </source>
</evidence>
<proteinExistence type="predicted"/>
<keyword evidence="3" id="KW-0949">S-adenosyl-L-methionine</keyword>
<organism evidence="8 9">
    <name type="scientific">Cotonvirus japonicus</name>
    <dbReference type="NCBI Taxonomy" id="2811091"/>
    <lineage>
        <taxon>Viruses</taxon>
        <taxon>Varidnaviria</taxon>
        <taxon>Bamfordvirae</taxon>
        <taxon>Nucleocytoviricota</taxon>
        <taxon>Megaviricetes</taxon>
        <taxon>Imitervirales</taxon>
        <taxon>Mimiviridae</taxon>
        <taxon>Megamimivirinae</taxon>
        <taxon>Cotonvirus</taxon>
        <taxon>Cotonvirus japonicum</taxon>
    </lineage>
</organism>
<dbReference type="InterPro" id="IPR013785">
    <property type="entry name" value="Aldolase_TIM"/>
</dbReference>
<dbReference type="EMBL" id="AP024483">
    <property type="protein sequence ID" value="BCS83538.1"/>
    <property type="molecule type" value="Genomic_DNA"/>
</dbReference>
<keyword evidence="9" id="KW-1185">Reference proteome</keyword>
<comment type="cofactor">
    <cofactor evidence="1">
        <name>[4Fe-4S] cluster</name>
        <dbReference type="ChEBI" id="CHEBI:49883"/>
    </cofactor>
</comment>
<dbReference type="InterPro" id="IPR040072">
    <property type="entry name" value="Methyltransferase_A"/>
</dbReference>